<dbReference type="EMBL" id="WKMC01000001">
    <property type="protein sequence ID" value="MRZ48822.1"/>
    <property type="molecule type" value="Genomic_DNA"/>
</dbReference>
<comment type="caution">
    <text evidence="1">The sequence shown here is derived from an EMBL/GenBank/DDBJ whole genome shotgun (WGS) entry which is preliminary data.</text>
</comment>
<organism evidence="1 2">
    <name type="scientific">Parabacteroides distasonis</name>
    <dbReference type="NCBI Taxonomy" id="823"/>
    <lineage>
        <taxon>Bacteria</taxon>
        <taxon>Pseudomonadati</taxon>
        <taxon>Bacteroidota</taxon>
        <taxon>Bacteroidia</taxon>
        <taxon>Bacteroidales</taxon>
        <taxon>Tannerellaceae</taxon>
        <taxon>Parabacteroides</taxon>
    </lineage>
</organism>
<dbReference type="RefSeq" id="WP_051636078.1">
    <property type="nucleotide sequence ID" value="NZ_JADMWC010000001.1"/>
</dbReference>
<dbReference type="Proteomes" id="UP000441358">
    <property type="component" value="Unassembled WGS sequence"/>
</dbReference>
<protein>
    <submittedName>
        <fullName evidence="1">Uncharacterized protein</fullName>
    </submittedName>
</protein>
<dbReference type="AlphaFoldDB" id="A0A7K0HFC9"/>
<proteinExistence type="predicted"/>
<name>A0A7K0HFC9_PARDI</name>
<gene>
    <name evidence="1" type="ORF">GKD66_00920</name>
</gene>
<evidence type="ECO:0000313" key="1">
    <source>
        <dbReference type="EMBL" id="MRZ48822.1"/>
    </source>
</evidence>
<sequence length="153" mass="17581">MSGSADITFQDMLNQWKLAPSKFAANYYKTKIEIGETYVREFKKSFDLKKIPGTGRYWRNRKRDYPHPILNETGTLKESITYSLLEGSGLQIYTDETKFPVGRRKSGSKSYAAFHNAPDGTYPPNIQRQFIGDSPLIELKVQTMLYNLLKSII</sequence>
<accession>A0A7K0HFC9</accession>
<reference evidence="1 2" key="1">
    <citation type="journal article" date="2019" name="Nat. Med.">
        <title>A library of human gut bacterial isolates paired with longitudinal multiomics data enables mechanistic microbiome research.</title>
        <authorList>
            <person name="Poyet M."/>
            <person name="Groussin M."/>
            <person name="Gibbons S.M."/>
            <person name="Avila-Pacheco J."/>
            <person name="Jiang X."/>
            <person name="Kearney S.M."/>
            <person name="Perrotta A.R."/>
            <person name="Berdy B."/>
            <person name="Zhao S."/>
            <person name="Lieberman T.D."/>
            <person name="Swanson P.K."/>
            <person name="Smith M."/>
            <person name="Roesemann S."/>
            <person name="Alexander J.E."/>
            <person name="Rich S.A."/>
            <person name="Livny J."/>
            <person name="Vlamakis H."/>
            <person name="Clish C."/>
            <person name="Bullock K."/>
            <person name="Deik A."/>
            <person name="Scott J."/>
            <person name="Pierce K.A."/>
            <person name="Xavier R.J."/>
            <person name="Alm E.J."/>
        </authorList>
    </citation>
    <scope>NUCLEOTIDE SEQUENCE [LARGE SCALE GENOMIC DNA]</scope>
    <source>
        <strain evidence="1 2">BIOML-A32</strain>
    </source>
</reference>
<evidence type="ECO:0000313" key="2">
    <source>
        <dbReference type="Proteomes" id="UP000441358"/>
    </source>
</evidence>